<evidence type="ECO:0000256" key="4">
    <source>
        <dbReference type="SAM" id="Phobius"/>
    </source>
</evidence>
<accession>A0A516SI16</accession>
<evidence type="ECO:0000256" key="1">
    <source>
        <dbReference type="ARBA" id="ARBA00005189"/>
    </source>
</evidence>
<dbReference type="Proteomes" id="UP000317550">
    <property type="component" value="Chromosome"/>
</dbReference>
<dbReference type="PANTHER" id="PTHR10434">
    <property type="entry name" value="1-ACYL-SN-GLYCEROL-3-PHOSPHATE ACYLTRANSFERASE"/>
    <property type="match status" value="1"/>
</dbReference>
<dbReference type="SMART" id="SM00563">
    <property type="entry name" value="PlsC"/>
    <property type="match status" value="1"/>
</dbReference>
<feature type="domain" description="Phospholipid/glycerol acyltransferase" evidence="5">
    <location>
        <begin position="86"/>
        <end position="194"/>
    </location>
</feature>
<dbReference type="KEGG" id="cari:FNU76_16430"/>
<dbReference type="RefSeq" id="WP_144279190.1">
    <property type="nucleotide sequence ID" value="NZ_CP041730.1"/>
</dbReference>
<dbReference type="CDD" id="cd07989">
    <property type="entry name" value="LPLAT_AGPAT-like"/>
    <property type="match status" value="1"/>
</dbReference>
<keyword evidence="4" id="KW-1133">Transmembrane helix</keyword>
<protein>
    <submittedName>
        <fullName evidence="6">1-acyl-sn-glycerol-3-phosphate acyltransferase</fullName>
    </submittedName>
</protein>
<keyword evidence="4" id="KW-0472">Membrane</keyword>
<evidence type="ECO:0000256" key="2">
    <source>
        <dbReference type="ARBA" id="ARBA00022679"/>
    </source>
</evidence>
<dbReference type="PANTHER" id="PTHR10434:SF66">
    <property type="entry name" value="PHOSPHOLIPID_GLYCEROL ACYLTRANSFERASE DOMAIN-CONTAINING PROTEIN"/>
    <property type="match status" value="1"/>
</dbReference>
<comment type="pathway">
    <text evidence="1">Lipid metabolism.</text>
</comment>
<dbReference type="SUPFAM" id="SSF69593">
    <property type="entry name" value="Glycerol-3-phosphate (1)-acyltransferase"/>
    <property type="match status" value="1"/>
</dbReference>
<dbReference type="Pfam" id="PF01553">
    <property type="entry name" value="Acyltransferase"/>
    <property type="match status" value="1"/>
</dbReference>
<dbReference type="GO" id="GO:0003841">
    <property type="term" value="F:1-acylglycerol-3-phosphate O-acyltransferase activity"/>
    <property type="evidence" value="ECO:0007669"/>
    <property type="project" value="TreeGrafter"/>
</dbReference>
<feature type="transmembrane region" description="Helical" evidence="4">
    <location>
        <begin position="12"/>
        <end position="32"/>
    </location>
</feature>
<proteinExistence type="predicted"/>
<dbReference type="GO" id="GO:0006654">
    <property type="term" value="P:phosphatidic acid biosynthetic process"/>
    <property type="evidence" value="ECO:0007669"/>
    <property type="project" value="TreeGrafter"/>
</dbReference>
<dbReference type="AlphaFoldDB" id="A0A516SI16"/>
<dbReference type="OrthoDB" id="9808424at2"/>
<keyword evidence="7" id="KW-1185">Reference proteome</keyword>
<keyword evidence="4" id="KW-0812">Transmembrane</keyword>
<dbReference type="InterPro" id="IPR002123">
    <property type="entry name" value="Plipid/glycerol_acylTrfase"/>
</dbReference>
<evidence type="ECO:0000313" key="7">
    <source>
        <dbReference type="Proteomes" id="UP000317550"/>
    </source>
</evidence>
<dbReference type="EMBL" id="CP041730">
    <property type="protein sequence ID" value="QDQ27802.1"/>
    <property type="molecule type" value="Genomic_DNA"/>
</dbReference>
<reference evidence="7" key="1">
    <citation type="submission" date="2019-07" db="EMBL/GenBank/DDBJ databases">
        <title>Chitinimonas sp. nov., isolated from Ny-Alesund, arctica soil.</title>
        <authorList>
            <person name="Xu Q."/>
            <person name="Peng F."/>
        </authorList>
    </citation>
    <scope>NUCLEOTIDE SEQUENCE [LARGE SCALE GENOMIC DNA]</scope>
    <source>
        <strain evidence="7">R3-44</strain>
    </source>
</reference>
<organism evidence="6 7">
    <name type="scientific">Chitinimonas arctica</name>
    <dbReference type="NCBI Taxonomy" id="2594795"/>
    <lineage>
        <taxon>Bacteria</taxon>
        <taxon>Pseudomonadati</taxon>
        <taxon>Pseudomonadota</taxon>
        <taxon>Betaproteobacteria</taxon>
        <taxon>Neisseriales</taxon>
        <taxon>Chitinibacteraceae</taxon>
        <taxon>Chitinimonas</taxon>
    </lineage>
</organism>
<gene>
    <name evidence="6" type="ORF">FNU76_16430</name>
</gene>
<keyword evidence="3 6" id="KW-0012">Acyltransferase</keyword>
<evidence type="ECO:0000256" key="3">
    <source>
        <dbReference type="ARBA" id="ARBA00023315"/>
    </source>
</evidence>
<evidence type="ECO:0000313" key="6">
    <source>
        <dbReference type="EMBL" id="QDQ27802.1"/>
    </source>
</evidence>
<name>A0A516SI16_9NEIS</name>
<sequence length="260" mass="28610">MLERLERAWRVLATAIAFGTFGLAGLVLRLVALPLLHLAFRPPREEARLARLLVHHTCRAFIGWMRLLGILRYQIRGAEKLRRPGLLIIANHPTLIDVIFLLSLVRDADCVVKAALAGNPFTRGPIRAAAYLCNDSGPGLIYDCIASIRKGSSLIIFPEGTRTSPEGGLKLQRGAANIAVRGPCDLTPVIIRCVPLSLTKGQPWWRVPPRRMYFHIEVGDDIAVAPFLALSNGEAALGARRLTQHLHDYFSPENAIHAAT</sequence>
<keyword evidence="2 6" id="KW-0808">Transferase</keyword>
<evidence type="ECO:0000259" key="5">
    <source>
        <dbReference type="SMART" id="SM00563"/>
    </source>
</evidence>